<dbReference type="AlphaFoldDB" id="A0A2I0SLM7"/>
<keyword evidence="4" id="KW-1185">Reference proteome</keyword>
<dbReference type="Proteomes" id="UP000236178">
    <property type="component" value="Unassembled WGS sequence"/>
</dbReference>
<feature type="region of interest" description="Disordered" evidence="1">
    <location>
        <begin position="329"/>
        <end position="426"/>
    </location>
</feature>
<dbReference type="RefSeq" id="WP_103551245.1">
    <property type="nucleotide sequence ID" value="NZ_JBHJSK010000001.1"/>
</dbReference>
<feature type="region of interest" description="Disordered" evidence="1">
    <location>
        <begin position="584"/>
        <end position="635"/>
    </location>
</feature>
<keyword evidence="2" id="KW-1133">Transmembrane helix</keyword>
<evidence type="ECO:0000256" key="1">
    <source>
        <dbReference type="SAM" id="MobiDB-lite"/>
    </source>
</evidence>
<proteinExistence type="predicted"/>
<reference evidence="3 4" key="1">
    <citation type="submission" date="2017-12" db="EMBL/GenBank/DDBJ databases">
        <title>Streptomyces populusis sp. nov., a novel endophytic actinobacterium isolated from stems of Populus adenopoda Maxim.</title>
        <authorList>
            <person name="Wang Z."/>
        </authorList>
    </citation>
    <scope>NUCLEOTIDE SEQUENCE [LARGE SCALE GENOMIC DNA]</scope>
    <source>
        <strain evidence="3 4">A249</strain>
    </source>
</reference>
<sequence length="677" mass="72424">MIVPNDDVDQLVCAYDPDNPSNNMGFGPVASSFSVDRAVALFNDAGPVLRPAGSPADSIAYERLPSGQELVVRRVVVLDDLQRGNLFSQALIAPAGQFGAELALGLDHDDWPLGDEVTRVGLNERLDRVDGFLLAHKARQGAERLRDVVRSADHTGVLCDMTAALLAEPSRRLSLTTAQVGDRPRAVLLGLVDLLTPLLPDPWFFSTLESAESRSYRVIVLRNWPHEGSPDYGRLRLGGQRTPDSTVRGMAEALVVRYQKYGREGLDLLKSRQDWHGMDPVRRVQTLWTTLAVASDMTPHKALPRGTAVTEPGAKDIARDANRALDDELDPVAHGEPFPGQGIGTAASFAGPPPGPDGTATARQDGRGPEPTGTGAEPHEHPVPDRTSGGNASSAAGGAEAGRPGDSLFLPAPPTPPLTRGFTHPPVAGSLSVADRETRLAPVNALVQRVFTAHGHEERRRLVSEVRLRTDGWTDEEADAAAVTAIGCRLGLPKQRGRTGRGRQTETKHFAFFYELLVRQALSRQPAALAWAAFLRQEASAGFREPLRSVVERMYAEHRHGDLAVHHAFFIALGKGALLDALGGKPAASRRTPGRIPPRPGRPASTHGKGGNRIWRPRAPRPARADGPADEASGGADVRAGLAEDLLRLGKALFGVVVLLSAGTALLFLLVLGLGLL</sequence>
<keyword evidence="2" id="KW-0472">Membrane</keyword>
<evidence type="ECO:0000313" key="3">
    <source>
        <dbReference type="EMBL" id="PKT70829.1"/>
    </source>
</evidence>
<organism evidence="3 4">
    <name type="scientific">Streptomyces populi</name>
    <dbReference type="NCBI Taxonomy" id="2058924"/>
    <lineage>
        <taxon>Bacteria</taxon>
        <taxon>Bacillati</taxon>
        <taxon>Actinomycetota</taxon>
        <taxon>Actinomycetes</taxon>
        <taxon>Kitasatosporales</taxon>
        <taxon>Streptomycetaceae</taxon>
        <taxon>Streptomyces</taxon>
    </lineage>
</organism>
<accession>A0A2I0SLM7</accession>
<dbReference type="OrthoDB" id="3441998at2"/>
<gene>
    <name evidence="3" type="ORF">CW362_22050</name>
</gene>
<evidence type="ECO:0000313" key="4">
    <source>
        <dbReference type="Proteomes" id="UP000236178"/>
    </source>
</evidence>
<feature type="compositionally biased region" description="Low complexity" evidence="1">
    <location>
        <begin position="388"/>
        <end position="402"/>
    </location>
</feature>
<keyword evidence="2" id="KW-0812">Transmembrane</keyword>
<name>A0A2I0SLM7_9ACTN</name>
<evidence type="ECO:0000256" key="2">
    <source>
        <dbReference type="SAM" id="Phobius"/>
    </source>
</evidence>
<protein>
    <submittedName>
        <fullName evidence="3">Uncharacterized protein</fullName>
    </submittedName>
</protein>
<comment type="caution">
    <text evidence="3">The sequence shown here is derived from an EMBL/GenBank/DDBJ whole genome shotgun (WGS) entry which is preliminary data.</text>
</comment>
<dbReference type="EMBL" id="PJOS01000043">
    <property type="protein sequence ID" value="PKT70829.1"/>
    <property type="molecule type" value="Genomic_DNA"/>
</dbReference>
<feature type="transmembrane region" description="Helical" evidence="2">
    <location>
        <begin position="652"/>
        <end position="676"/>
    </location>
</feature>